<dbReference type="OrthoDB" id="77408at2157"/>
<feature type="domain" description="Zinc-ribbon" evidence="1">
    <location>
        <begin position="66"/>
        <end position="87"/>
    </location>
</feature>
<sequence length="91" mass="10297">MENVNLNKIAIASFMDNGIAGNIIIDNDILRPYCDLCNSFNCIHVRYAMSVAQIRNDFNESLKLICKECGHYNPKDANYCEMCGKKLGDDE</sequence>
<evidence type="ECO:0000313" key="2">
    <source>
        <dbReference type="EMBL" id="AAT42940.1"/>
    </source>
</evidence>
<reference evidence="2 3" key="1">
    <citation type="journal article" date="2004" name="Proc. Natl. Acad. Sci. U.S.A.">
        <title>Genome sequence of Picrophilus torridus and its implications for life around pH 0.</title>
        <authorList>
            <person name="Futterer O."/>
            <person name="Angelov A."/>
            <person name="Liesegang H."/>
            <person name="Gottschalk G."/>
            <person name="Schleper C."/>
            <person name="Schepers B."/>
            <person name="Dock C."/>
            <person name="Antranikian G."/>
            <person name="Liebl W."/>
        </authorList>
    </citation>
    <scope>NUCLEOTIDE SEQUENCE [LARGE SCALE GENOMIC DNA]</scope>
    <source>
        <strain evidence="3">ATCC 700027 / DSM 9790 / JCM 10055 / NBRC 100828</strain>
    </source>
</reference>
<dbReference type="STRING" id="263820.PTO0355"/>
<dbReference type="eggNOG" id="arCOG07965">
    <property type="taxonomic scope" value="Archaea"/>
</dbReference>
<accession>Q6L262</accession>
<dbReference type="RefSeq" id="WP_011177156.1">
    <property type="nucleotide sequence ID" value="NC_005877.1"/>
</dbReference>
<organism evidence="2 3">
    <name type="scientific">Picrophilus torridus (strain ATCC 700027 / DSM 9790 / JCM 10055 / NBRC 100828 / KAW 2/3)</name>
    <dbReference type="NCBI Taxonomy" id="1122961"/>
    <lineage>
        <taxon>Archaea</taxon>
        <taxon>Methanobacteriati</taxon>
        <taxon>Thermoplasmatota</taxon>
        <taxon>Thermoplasmata</taxon>
        <taxon>Thermoplasmatales</taxon>
        <taxon>Picrophilaceae</taxon>
        <taxon>Picrophilus</taxon>
    </lineage>
</organism>
<dbReference type="Proteomes" id="UP000000438">
    <property type="component" value="Chromosome"/>
</dbReference>
<dbReference type="PaxDb" id="263820-PTO0355"/>
<dbReference type="Pfam" id="PF13240">
    <property type="entry name" value="Zn_Ribbon_1"/>
    <property type="match status" value="1"/>
</dbReference>
<dbReference type="HOGENOM" id="CLU_2420153_0_0_2"/>
<dbReference type="InterPro" id="IPR026870">
    <property type="entry name" value="Zinc_ribbon_dom"/>
</dbReference>
<gene>
    <name evidence="2" type="ordered locus">PTO0355</name>
</gene>
<name>Q6L262_PICTO</name>
<protein>
    <recommendedName>
        <fullName evidence="1">Zinc-ribbon domain-containing protein</fullName>
    </recommendedName>
</protein>
<dbReference type="AlphaFoldDB" id="Q6L262"/>
<proteinExistence type="predicted"/>
<evidence type="ECO:0000313" key="3">
    <source>
        <dbReference type="Proteomes" id="UP000000438"/>
    </source>
</evidence>
<dbReference type="GeneID" id="2844917"/>
<dbReference type="KEGG" id="pto:PTO0355"/>
<dbReference type="InParanoid" id="Q6L262"/>
<dbReference type="EMBL" id="AE017261">
    <property type="protein sequence ID" value="AAT42940.1"/>
    <property type="molecule type" value="Genomic_DNA"/>
</dbReference>
<evidence type="ECO:0000259" key="1">
    <source>
        <dbReference type="Pfam" id="PF13240"/>
    </source>
</evidence>